<evidence type="ECO:0000256" key="3">
    <source>
        <dbReference type="ARBA" id="ARBA00022448"/>
    </source>
</evidence>
<dbReference type="PANTHER" id="PTHR32552:SF68">
    <property type="entry name" value="FERRICHROME OUTER MEMBRANE TRANSPORTER_PHAGE RECEPTOR"/>
    <property type="match status" value="1"/>
</dbReference>
<evidence type="ECO:0000313" key="19">
    <source>
        <dbReference type="EMBL" id="MBB6562000.1"/>
    </source>
</evidence>
<feature type="domain" description="TonB-dependent receptor-like beta-barrel" evidence="17">
    <location>
        <begin position="232"/>
        <end position="655"/>
    </location>
</feature>
<keyword evidence="3 14" id="KW-0813">Transport</keyword>
<dbReference type="PROSITE" id="PS51257">
    <property type="entry name" value="PROKAR_LIPOPROTEIN"/>
    <property type="match status" value="1"/>
</dbReference>
<dbReference type="SUPFAM" id="SSF56935">
    <property type="entry name" value="Porins"/>
    <property type="match status" value="1"/>
</dbReference>
<evidence type="ECO:0000256" key="1">
    <source>
        <dbReference type="ARBA" id="ARBA00004571"/>
    </source>
</evidence>
<comment type="similarity">
    <text evidence="2 14 15">Belongs to the TonB-dependent receptor family.</text>
</comment>
<comment type="subcellular location">
    <subcellularLocation>
        <location evidence="1 14">Cell outer membrane</location>
        <topology evidence="1 14">Multi-pass membrane protein</topology>
    </subcellularLocation>
</comment>
<gene>
    <name evidence="19" type="ORF">HNP48_004702</name>
</gene>
<dbReference type="NCBIfam" id="TIGR01783">
    <property type="entry name" value="TonB-siderophor"/>
    <property type="match status" value="1"/>
</dbReference>
<dbReference type="Proteomes" id="UP000575083">
    <property type="component" value="Unassembled WGS sequence"/>
</dbReference>
<dbReference type="GO" id="GO:0009279">
    <property type="term" value="C:cell outer membrane"/>
    <property type="evidence" value="ECO:0007669"/>
    <property type="project" value="UniProtKB-SubCell"/>
</dbReference>
<dbReference type="GO" id="GO:0015344">
    <property type="term" value="F:siderophore uptake transmembrane transporter activity"/>
    <property type="evidence" value="ECO:0007669"/>
    <property type="project" value="TreeGrafter"/>
</dbReference>
<name>A0A7X0PHE6_9BURK</name>
<dbReference type="RefSeq" id="WP_184861592.1">
    <property type="nucleotide sequence ID" value="NZ_JACHLK010000010.1"/>
</dbReference>
<dbReference type="Pfam" id="PF07715">
    <property type="entry name" value="Plug"/>
    <property type="match status" value="1"/>
</dbReference>
<keyword evidence="7 16" id="KW-0732">Signal</keyword>
<evidence type="ECO:0000256" key="16">
    <source>
        <dbReference type="SAM" id="SignalP"/>
    </source>
</evidence>
<dbReference type="InterPro" id="IPR036942">
    <property type="entry name" value="Beta-barrel_TonB_sf"/>
</dbReference>
<evidence type="ECO:0000256" key="11">
    <source>
        <dbReference type="ARBA" id="ARBA00023136"/>
    </source>
</evidence>
<evidence type="ECO:0000313" key="20">
    <source>
        <dbReference type="Proteomes" id="UP000575083"/>
    </source>
</evidence>
<dbReference type="InterPro" id="IPR010105">
    <property type="entry name" value="TonB_sidphr_rcpt"/>
</dbReference>
<feature type="domain" description="TonB-dependent receptor plug" evidence="18">
    <location>
        <begin position="58"/>
        <end position="155"/>
    </location>
</feature>
<dbReference type="CDD" id="cd01347">
    <property type="entry name" value="ligand_gated_channel"/>
    <property type="match status" value="1"/>
</dbReference>
<keyword evidence="9" id="KW-0406">Ion transport</keyword>
<keyword evidence="12 19" id="KW-0675">Receptor</keyword>
<evidence type="ECO:0000256" key="14">
    <source>
        <dbReference type="PROSITE-ProRule" id="PRU01360"/>
    </source>
</evidence>
<keyword evidence="13 14" id="KW-0998">Cell outer membrane</keyword>
<protein>
    <submittedName>
        <fullName evidence="19">Iron complex outermembrane receptor protein</fullName>
    </submittedName>
</protein>
<evidence type="ECO:0000256" key="2">
    <source>
        <dbReference type="ARBA" id="ARBA00009810"/>
    </source>
</evidence>
<evidence type="ECO:0000259" key="17">
    <source>
        <dbReference type="Pfam" id="PF00593"/>
    </source>
</evidence>
<proteinExistence type="inferred from homology"/>
<dbReference type="Gene3D" id="2.170.130.10">
    <property type="entry name" value="TonB-dependent receptor, plug domain"/>
    <property type="match status" value="1"/>
</dbReference>
<evidence type="ECO:0000256" key="15">
    <source>
        <dbReference type="RuleBase" id="RU003357"/>
    </source>
</evidence>
<dbReference type="InterPro" id="IPR039426">
    <property type="entry name" value="TonB-dep_rcpt-like"/>
</dbReference>
<dbReference type="Gene3D" id="2.40.170.20">
    <property type="entry name" value="TonB-dependent receptor, beta-barrel domain"/>
    <property type="match status" value="1"/>
</dbReference>
<evidence type="ECO:0000256" key="9">
    <source>
        <dbReference type="ARBA" id="ARBA00023065"/>
    </source>
</evidence>
<evidence type="ECO:0000256" key="8">
    <source>
        <dbReference type="ARBA" id="ARBA00023004"/>
    </source>
</evidence>
<evidence type="ECO:0000256" key="6">
    <source>
        <dbReference type="ARBA" id="ARBA00022692"/>
    </source>
</evidence>
<sequence length="685" mass="74710">MKTYRLLPTACAALAACGLLAPLSAAHAQAAGGAAERQLATVNVIGSVDELQSLDFYAPNSSVVLRRADIEAQGARKLDQALQYQAGIVSEPFGADNKVEWFKIRGFEASTSIDGTPTTPNGFFVWKPEVFGLEAVEVVKGANSLVFGAAGTGGVVNLVTKRPKKEQALSMNAETGNRGKLGVGVDYNGIANSDGSVYYRIVAQARKEDGQQRRTEMESFYLAPSATVEFGKATTLTLLGSVQRESGTPTNGFMPGWGSLINTPYGRIDRRTNLGEPDFDHLKRTQASLGWLLSHQFSDQWAFTQNYKYSHLDLDQQNVFAWSSDNARMAKRGYSFTQGDTRSHYLDNRVTGTLKFGNDIKFTPTVGVDYLKSDTSGTNNGFGFVPDMDMFAPVYGAPISLSGTPYADRLRQWGAYAAGQLQVGSHWNFSAGLRHDNAKNSVPGGYDVDHNSVNLGAMYMSSVGVAPYVSYSESFRPALGVDANKNPYKPFEGRQAEVGVKLEPSWLNGGTMTLAYFELEEKNALAADASNVQRQIGKRTNHGVEWQGDFKIGAATAIKASYTHNNSRQDQSVTQSLRTPLIPKNQASLWVSHRMSGFAGADGALTVAAGARYNGSTVDEATYPGRTVASYTLLDLMVRYDINRQWALQLNARNLTDKTYLSGCDFYCYYGGGRTVDLQLQYQWK</sequence>
<dbReference type="InterPro" id="IPR000531">
    <property type="entry name" value="Beta-barrel_TonB"/>
</dbReference>
<evidence type="ECO:0000256" key="13">
    <source>
        <dbReference type="ARBA" id="ARBA00023237"/>
    </source>
</evidence>
<keyword evidence="5" id="KW-0410">Iron transport</keyword>
<dbReference type="InterPro" id="IPR012910">
    <property type="entry name" value="Plug_dom"/>
</dbReference>
<evidence type="ECO:0000259" key="18">
    <source>
        <dbReference type="Pfam" id="PF07715"/>
    </source>
</evidence>
<dbReference type="AlphaFoldDB" id="A0A7X0PHE6"/>
<keyword evidence="10 15" id="KW-0798">TonB box</keyword>
<evidence type="ECO:0000256" key="7">
    <source>
        <dbReference type="ARBA" id="ARBA00022729"/>
    </source>
</evidence>
<keyword evidence="20" id="KW-1185">Reference proteome</keyword>
<dbReference type="InterPro" id="IPR037066">
    <property type="entry name" value="Plug_dom_sf"/>
</dbReference>
<accession>A0A7X0PHE6</accession>
<dbReference type="GO" id="GO:0015891">
    <property type="term" value="P:siderophore transport"/>
    <property type="evidence" value="ECO:0007669"/>
    <property type="project" value="InterPro"/>
</dbReference>
<keyword evidence="6 14" id="KW-0812">Transmembrane</keyword>
<evidence type="ECO:0000256" key="10">
    <source>
        <dbReference type="ARBA" id="ARBA00023077"/>
    </source>
</evidence>
<dbReference type="GO" id="GO:0038023">
    <property type="term" value="F:signaling receptor activity"/>
    <property type="evidence" value="ECO:0007669"/>
    <property type="project" value="InterPro"/>
</dbReference>
<feature type="signal peptide" evidence="16">
    <location>
        <begin position="1"/>
        <end position="30"/>
    </location>
</feature>
<feature type="chain" id="PRO_5030950347" evidence="16">
    <location>
        <begin position="31"/>
        <end position="685"/>
    </location>
</feature>
<dbReference type="PANTHER" id="PTHR32552">
    <property type="entry name" value="FERRICHROME IRON RECEPTOR-RELATED"/>
    <property type="match status" value="1"/>
</dbReference>
<evidence type="ECO:0000256" key="4">
    <source>
        <dbReference type="ARBA" id="ARBA00022452"/>
    </source>
</evidence>
<reference evidence="19 20" key="1">
    <citation type="submission" date="2020-08" db="EMBL/GenBank/DDBJ databases">
        <title>Functional genomics of gut bacteria from endangered species of beetles.</title>
        <authorList>
            <person name="Carlos-Shanley C."/>
        </authorList>
    </citation>
    <scope>NUCLEOTIDE SEQUENCE [LARGE SCALE GENOMIC DNA]</scope>
    <source>
        <strain evidence="19 20">S00198</strain>
    </source>
</reference>
<organism evidence="19 20">
    <name type="scientific">Acidovorax soli</name>
    <dbReference type="NCBI Taxonomy" id="592050"/>
    <lineage>
        <taxon>Bacteria</taxon>
        <taxon>Pseudomonadati</taxon>
        <taxon>Pseudomonadota</taxon>
        <taxon>Betaproteobacteria</taxon>
        <taxon>Burkholderiales</taxon>
        <taxon>Comamonadaceae</taxon>
        <taxon>Acidovorax</taxon>
    </lineage>
</organism>
<evidence type="ECO:0000256" key="12">
    <source>
        <dbReference type="ARBA" id="ARBA00023170"/>
    </source>
</evidence>
<keyword evidence="4 14" id="KW-1134">Transmembrane beta strand</keyword>
<comment type="caution">
    <text evidence="19">The sequence shown here is derived from an EMBL/GenBank/DDBJ whole genome shotgun (WGS) entry which is preliminary data.</text>
</comment>
<dbReference type="PROSITE" id="PS52016">
    <property type="entry name" value="TONB_DEPENDENT_REC_3"/>
    <property type="match status" value="1"/>
</dbReference>
<keyword evidence="8" id="KW-0408">Iron</keyword>
<keyword evidence="11 14" id="KW-0472">Membrane</keyword>
<dbReference type="Pfam" id="PF00593">
    <property type="entry name" value="TonB_dep_Rec_b-barrel"/>
    <property type="match status" value="1"/>
</dbReference>
<evidence type="ECO:0000256" key="5">
    <source>
        <dbReference type="ARBA" id="ARBA00022496"/>
    </source>
</evidence>
<dbReference type="EMBL" id="JACHLK010000010">
    <property type="protein sequence ID" value="MBB6562000.1"/>
    <property type="molecule type" value="Genomic_DNA"/>
</dbReference>